<feature type="repeat" description="ANK" evidence="3">
    <location>
        <begin position="293"/>
        <end position="325"/>
    </location>
</feature>
<feature type="chain" id="PRO_5034881647" description="Ankyrin repeat protein" evidence="4">
    <location>
        <begin position="28"/>
        <end position="796"/>
    </location>
</feature>
<feature type="repeat" description="ANK" evidence="3">
    <location>
        <begin position="363"/>
        <end position="395"/>
    </location>
</feature>
<proteinExistence type="predicted"/>
<dbReference type="Pfam" id="PF12796">
    <property type="entry name" value="Ank_2"/>
    <property type="match status" value="3"/>
</dbReference>
<dbReference type="InterPro" id="IPR036770">
    <property type="entry name" value="Ankyrin_rpt-contain_sf"/>
</dbReference>
<evidence type="ECO:0000256" key="1">
    <source>
        <dbReference type="ARBA" id="ARBA00022737"/>
    </source>
</evidence>
<feature type="repeat" description="ANK" evidence="3">
    <location>
        <begin position="326"/>
        <end position="358"/>
    </location>
</feature>
<feature type="repeat" description="ANK" evidence="3">
    <location>
        <begin position="562"/>
        <end position="594"/>
    </location>
</feature>
<feature type="repeat" description="ANK" evidence="3">
    <location>
        <begin position="463"/>
        <end position="495"/>
    </location>
</feature>
<dbReference type="PANTHER" id="PTHR24126:SF14">
    <property type="entry name" value="ANK_REP_REGION DOMAIN-CONTAINING PROTEIN"/>
    <property type="match status" value="1"/>
</dbReference>
<keyword evidence="4" id="KW-0732">Signal</keyword>
<feature type="repeat" description="ANK" evidence="3">
    <location>
        <begin position="529"/>
        <end position="561"/>
    </location>
</feature>
<dbReference type="PANTHER" id="PTHR24126">
    <property type="entry name" value="ANKYRIN REPEAT, PH AND SEC7 DOMAIN CONTAINING PROTEIN SECG-RELATED"/>
    <property type="match status" value="1"/>
</dbReference>
<feature type="repeat" description="ANK" evidence="3">
    <location>
        <begin position="396"/>
        <end position="428"/>
    </location>
</feature>
<dbReference type="SUPFAM" id="SSF48403">
    <property type="entry name" value="Ankyrin repeat"/>
    <property type="match status" value="2"/>
</dbReference>
<name>A0A8H6AA43_PETAA</name>
<feature type="repeat" description="ANK" evidence="3">
    <location>
        <begin position="706"/>
        <end position="738"/>
    </location>
</feature>
<protein>
    <recommendedName>
        <fullName evidence="7">Ankyrin repeat protein</fullName>
    </recommendedName>
</protein>
<dbReference type="InterPro" id="IPR002110">
    <property type="entry name" value="Ankyrin_rpt"/>
</dbReference>
<evidence type="ECO:0000256" key="4">
    <source>
        <dbReference type="SAM" id="SignalP"/>
    </source>
</evidence>
<sequence>MSSSWKDRLLPSLHALLLSCSRATVLASEVRFEEDLTTSQDQALAVLIELDAEVKCLLRRILQPIACQPPPNPLLTSVLLGSTCALDLFERRIRLYGLSSQGRESVCESWTRLIETLQQYTMNLQSLIGAFDPVSPKPISKTPSLENLFSKQTNDVQQELEAQIRSEVQQWDRLPHTQEYMGVQHEYPPSTYATPPSSIADDDIRDELPPIPGPPLRYSDFVSKGYDHHQVEVEQAREKERAKIYDTLKTIWIPEHMAPEERSSHLLRAIELNSVDGINLLLDLGADVNQPCRNDLPLCLAARKGYDRIIETLLERGAKVEGRSAYGNTALLSAAKAGHTSTITILLARNAKKEARSNSTCCPGYTPLMRAVKFGQMHAIRILVEGGANIATQSDGGESLLHVAIQGGHKEIIDQVLRFQPRIGIADRDGNTELHRASTKGLVEVCRSLVGQMKSLVRTTNHKQETPLHCAVNARRCELVRLFLSEGAFVDCADDAGKTPLHLAVEAKSQKIVQLLLDMNASPCVRDQNGKTPIHYAVDMSNKSIVRLLAERMPSVDAKDGNKQTPLHYAVKSMNLEIVRVLLSHKAAPNRKDRAGKAPLEYIMEMPKSDEETAIRLIQEFLRSHEKGQKLTSAYGFPALSKAAREGKVRLIQEFCQYDPNLANEVPASDSAFEPPLHEAIMSGHKESVQMLCIFPETDRNIFDRKGNTPLHQAIMHWQDGLLEMLIQDGADKDRPHAITGLPPLHFAASMQSLKKVQELLKAQADPTKRIEGPQCSWCKDHNSPPGRNARFRIDE</sequence>
<dbReference type="Pfam" id="PF13857">
    <property type="entry name" value="Ank_5"/>
    <property type="match status" value="1"/>
</dbReference>
<accession>A0A8H6AA43</accession>
<keyword evidence="6" id="KW-1185">Reference proteome</keyword>
<evidence type="ECO:0000313" key="6">
    <source>
        <dbReference type="Proteomes" id="UP000541154"/>
    </source>
</evidence>
<organism evidence="5 6">
    <name type="scientific">Petromyces alliaceus</name>
    <name type="common">Aspergillus alliaceus</name>
    <dbReference type="NCBI Taxonomy" id="209559"/>
    <lineage>
        <taxon>Eukaryota</taxon>
        <taxon>Fungi</taxon>
        <taxon>Dikarya</taxon>
        <taxon>Ascomycota</taxon>
        <taxon>Pezizomycotina</taxon>
        <taxon>Eurotiomycetes</taxon>
        <taxon>Eurotiomycetidae</taxon>
        <taxon>Eurotiales</taxon>
        <taxon>Aspergillaceae</taxon>
        <taxon>Aspergillus</taxon>
        <taxon>Aspergillus subgen. Circumdati</taxon>
    </lineage>
</organism>
<dbReference type="PROSITE" id="PS51257">
    <property type="entry name" value="PROKAR_LIPOPROTEIN"/>
    <property type="match status" value="1"/>
</dbReference>
<keyword evidence="2 3" id="KW-0040">ANK repeat</keyword>
<reference evidence="5 6" key="1">
    <citation type="submission" date="2019-04" db="EMBL/GenBank/DDBJ databases">
        <title>Aspergillus burnettii sp. nov., novel species from soil in southeast Queensland.</title>
        <authorList>
            <person name="Gilchrist C.L.M."/>
            <person name="Pitt J.I."/>
            <person name="Lange L."/>
            <person name="Lacey H.J."/>
            <person name="Vuong D."/>
            <person name="Midgley D.J."/>
            <person name="Greenfield P."/>
            <person name="Bradbury M."/>
            <person name="Lacey E."/>
            <person name="Busk P.K."/>
            <person name="Pilgaard B."/>
            <person name="Chooi Y.H."/>
            <person name="Piggott A.M."/>
        </authorList>
    </citation>
    <scope>NUCLEOTIDE SEQUENCE [LARGE SCALE GENOMIC DNA]</scope>
    <source>
        <strain evidence="5 6">FRR 5400</strain>
    </source>
</reference>
<dbReference type="Gene3D" id="1.25.40.20">
    <property type="entry name" value="Ankyrin repeat-containing domain"/>
    <property type="match status" value="3"/>
</dbReference>
<feature type="repeat" description="ANK" evidence="3">
    <location>
        <begin position="496"/>
        <end position="528"/>
    </location>
</feature>
<dbReference type="PROSITE" id="PS50297">
    <property type="entry name" value="ANK_REP_REGION"/>
    <property type="match status" value="7"/>
</dbReference>
<keyword evidence="1" id="KW-0677">Repeat</keyword>
<dbReference type="PROSITE" id="PS50088">
    <property type="entry name" value="ANK_REPEAT"/>
    <property type="match status" value="9"/>
</dbReference>
<evidence type="ECO:0000313" key="5">
    <source>
        <dbReference type="EMBL" id="KAF5863316.1"/>
    </source>
</evidence>
<dbReference type="SMART" id="SM00248">
    <property type="entry name" value="ANK"/>
    <property type="match status" value="14"/>
</dbReference>
<evidence type="ECO:0008006" key="7">
    <source>
        <dbReference type="Google" id="ProtNLM"/>
    </source>
</evidence>
<gene>
    <name evidence="5" type="ORF">ETB97_010315</name>
</gene>
<feature type="signal peptide" evidence="4">
    <location>
        <begin position="1"/>
        <end position="27"/>
    </location>
</feature>
<evidence type="ECO:0000256" key="2">
    <source>
        <dbReference type="ARBA" id="ARBA00023043"/>
    </source>
</evidence>
<dbReference type="Proteomes" id="UP000541154">
    <property type="component" value="Unassembled WGS sequence"/>
</dbReference>
<comment type="caution">
    <text evidence="5">The sequence shown here is derived from an EMBL/GenBank/DDBJ whole genome shotgun (WGS) entry which is preliminary data.</text>
</comment>
<evidence type="ECO:0000256" key="3">
    <source>
        <dbReference type="PROSITE-ProRule" id="PRU00023"/>
    </source>
</evidence>
<dbReference type="AlphaFoldDB" id="A0A8H6AA43"/>
<dbReference type="EMBL" id="SPNV01000054">
    <property type="protein sequence ID" value="KAF5863316.1"/>
    <property type="molecule type" value="Genomic_DNA"/>
</dbReference>